<proteinExistence type="predicted"/>
<protein>
    <submittedName>
        <fullName evidence="1">Uncharacterized protein</fullName>
    </submittedName>
</protein>
<name>K7A0I3_9ALTE</name>
<dbReference type="RefSeq" id="WP_007634836.1">
    <property type="nucleotide sequence ID" value="NC_020514.1"/>
</dbReference>
<dbReference type="AlphaFoldDB" id="K7A0I3"/>
<organism evidence="1 2">
    <name type="scientific">Paraglaciecola psychrophila 170</name>
    <dbReference type="NCBI Taxonomy" id="1129794"/>
    <lineage>
        <taxon>Bacteria</taxon>
        <taxon>Pseudomonadati</taxon>
        <taxon>Pseudomonadota</taxon>
        <taxon>Gammaproteobacteria</taxon>
        <taxon>Alteromonadales</taxon>
        <taxon>Alteromonadaceae</taxon>
        <taxon>Paraglaciecola</taxon>
    </lineage>
</organism>
<dbReference type="HOGENOM" id="CLU_2992586_0_0_6"/>
<accession>K7A0I3</accession>
<dbReference type="PATRIC" id="fig|1129794.4.peg.1580"/>
<dbReference type="Proteomes" id="UP000011864">
    <property type="component" value="Chromosome"/>
</dbReference>
<keyword evidence="2" id="KW-1185">Reference proteome</keyword>
<dbReference type="EMBL" id="CP003837">
    <property type="protein sequence ID" value="AGH43705.1"/>
    <property type="molecule type" value="Genomic_DNA"/>
</dbReference>
<reference evidence="1 2" key="1">
    <citation type="journal article" date="2013" name="Genome Announc.">
        <title>Complete Genome Sequence of Glaciecola psychrophila Strain 170T.</title>
        <authorList>
            <person name="Yin J."/>
            <person name="Chen J."/>
            <person name="Liu G."/>
            <person name="Yu Y."/>
            <person name="Song L."/>
            <person name="Wang X."/>
            <person name="Qu X."/>
        </authorList>
    </citation>
    <scope>NUCLEOTIDE SEQUENCE [LARGE SCALE GENOMIC DNA]</scope>
    <source>
        <strain evidence="1 2">170</strain>
    </source>
</reference>
<evidence type="ECO:0000313" key="1">
    <source>
        <dbReference type="EMBL" id="AGH43705.1"/>
    </source>
</evidence>
<gene>
    <name evidence="1" type="ORF">C427_1596</name>
</gene>
<sequence length="57" mass="6229">MCSAHQVFAPLDLFAQSLYGALSKSISSIGPLLTQVAQRTWSREKSKGITFADKTQN</sequence>
<evidence type="ECO:0000313" key="2">
    <source>
        <dbReference type="Proteomes" id="UP000011864"/>
    </source>
</evidence>
<dbReference type="KEGG" id="gps:C427_1596"/>